<reference evidence="1" key="1">
    <citation type="journal article" date="2014" name="Int. J. Syst. Evol. Microbiol.">
        <title>Complete genome sequence of Corynebacterium casei LMG S-19264T (=DSM 44701T), isolated from a smear-ripened cheese.</title>
        <authorList>
            <consortium name="US DOE Joint Genome Institute (JGI-PGF)"/>
            <person name="Walter F."/>
            <person name="Albersmeier A."/>
            <person name="Kalinowski J."/>
            <person name="Ruckert C."/>
        </authorList>
    </citation>
    <scope>NUCLEOTIDE SEQUENCE</scope>
    <source>
        <strain evidence="1">JCM 19596</strain>
    </source>
</reference>
<dbReference type="RefSeq" id="WP_188978856.1">
    <property type="nucleotide sequence ID" value="NZ_BMPG01000002.1"/>
</dbReference>
<keyword evidence="2" id="KW-1185">Reference proteome</keyword>
<gene>
    <name evidence="1" type="ORF">GCM10009039_21980</name>
</gene>
<proteinExistence type="predicted"/>
<organism evidence="1 2">
    <name type="scientific">Halocalculus aciditolerans</name>
    <dbReference type="NCBI Taxonomy" id="1383812"/>
    <lineage>
        <taxon>Archaea</taxon>
        <taxon>Methanobacteriati</taxon>
        <taxon>Methanobacteriota</taxon>
        <taxon>Stenosarchaea group</taxon>
        <taxon>Halobacteria</taxon>
        <taxon>Halobacteriales</taxon>
        <taxon>Halobacteriaceae</taxon>
        <taxon>Halocalculus</taxon>
    </lineage>
</organism>
<name>A0A830F4T9_9EURY</name>
<comment type="caution">
    <text evidence="1">The sequence shown here is derived from an EMBL/GenBank/DDBJ whole genome shotgun (WGS) entry which is preliminary data.</text>
</comment>
<dbReference type="Pfam" id="PF26437">
    <property type="entry name" value="PDDEXK_18"/>
    <property type="match status" value="1"/>
</dbReference>
<dbReference type="OrthoDB" id="211127at2157"/>
<accession>A0A830F4T9</accession>
<evidence type="ECO:0000313" key="1">
    <source>
        <dbReference type="EMBL" id="GGL63658.1"/>
    </source>
</evidence>
<dbReference type="Proteomes" id="UP000607197">
    <property type="component" value="Unassembled WGS sequence"/>
</dbReference>
<reference evidence="1" key="2">
    <citation type="submission" date="2020-09" db="EMBL/GenBank/DDBJ databases">
        <authorList>
            <person name="Sun Q."/>
            <person name="Ohkuma M."/>
        </authorList>
    </citation>
    <scope>NUCLEOTIDE SEQUENCE</scope>
    <source>
        <strain evidence="1">JCM 19596</strain>
    </source>
</reference>
<protein>
    <submittedName>
        <fullName evidence="1">Uncharacterized protein</fullName>
    </submittedName>
</protein>
<dbReference type="AlphaFoldDB" id="A0A830F4T9"/>
<sequence>MREDDLATRLVDHFDAAHPDAAVHLEEPYDHYGSRGVADVYVRVPPPTAVDYLVELKGDPAVRHATGANEILRQYRRMERYFYRDDAHTLEPRLSRDGPGAFVLLFFAPTEKCVRHVREHASLYASVDPDASVDGVPVTRKVAFLTGLDDAAAGGVNFLSVNAGARVGTDAFRRAVPDDTRLAAALDATE</sequence>
<dbReference type="EMBL" id="BMPG01000002">
    <property type="protein sequence ID" value="GGL63658.1"/>
    <property type="molecule type" value="Genomic_DNA"/>
</dbReference>
<dbReference type="InterPro" id="IPR058984">
    <property type="entry name" value="PDDEXK-like_halobact"/>
</dbReference>
<evidence type="ECO:0000313" key="2">
    <source>
        <dbReference type="Proteomes" id="UP000607197"/>
    </source>
</evidence>